<dbReference type="EMBL" id="GBRH01231614">
    <property type="protein sequence ID" value="JAD66281.1"/>
    <property type="molecule type" value="Transcribed_RNA"/>
</dbReference>
<accession>A0A0A9BSI0</accession>
<dbReference type="AlphaFoldDB" id="A0A0A9BSI0"/>
<reference evidence="1" key="1">
    <citation type="submission" date="2014-09" db="EMBL/GenBank/DDBJ databases">
        <authorList>
            <person name="Magalhaes I.L.F."/>
            <person name="Oliveira U."/>
            <person name="Santos F.R."/>
            <person name="Vidigal T.H.D.A."/>
            <person name="Brescovit A.D."/>
            <person name="Santos A.J."/>
        </authorList>
    </citation>
    <scope>NUCLEOTIDE SEQUENCE</scope>
    <source>
        <tissue evidence="1">Shoot tissue taken approximately 20 cm above the soil surface</tissue>
    </source>
</reference>
<organism evidence="1">
    <name type="scientific">Arundo donax</name>
    <name type="common">Giant reed</name>
    <name type="synonym">Donax arundinaceus</name>
    <dbReference type="NCBI Taxonomy" id="35708"/>
    <lineage>
        <taxon>Eukaryota</taxon>
        <taxon>Viridiplantae</taxon>
        <taxon>Streptophyta</taxon>
        <taxon>Embryophyta</taxon>
        <taxon>Tracheophyta</taxon>
        <taxon>Spermatophyta</taxon>
        <taxon>Magnoliopsida</taxon>
        <taxon>Liliopsida</taxon>
        <taxon>Poales</taxon>
        <taxon>Poaceae</taxon>
        <taxon>PACMAD clade</taxon>
        <taxon>Arundinoideae</taxon>
        <taxon>Arundineae</taxon>
        <taxon>Arundo</taxon>
    </lineage>
</organism>
<reference evidence="1" key="2">
    <citation type="journal article" date="2015" name="Data Brief">
        <title>Shoot transcriptome of the giant reed, Arundo donax.</title>
        <authorList>
            <person name="Barrero R.A."/>
            <person name="Guerrero F.D."/>
            <person name="Moolhuijzen P."/>
            <person name="Goolsby J.A."/>
            <person name="Tidwell J."/>
            <person name="Bellgard S.E."/>
            <person name="Bellgard M.I."/>
        </authorList>
    </citation>
    <scope>NUCLEOTIDE SEQUENCE</scope>
    <source>
        <tissue evidence="1">Shoot tissue taken approximately 20 cm above the soil surface</tissue>
    </source>
</reference>
<protein>
    <submittedName>
        <fullName evidence="1">Uncharacterized protein</fullName>
    </submittedName>
</protein>
<sequence length="32" mass="3777">MRYASSVQLQTKHRLRQTNMIALAAGRRILHR</sequence>
<name>A0A0A9BSI0_ARUDO</name>
<proteinExistence type="predicted"/>
<evidence type="ECO:0000313" key="1">
    <source>
        <dbReference type="EMBL" id="JAD66281.1"/>
    </source>
</evidence>